<accession>A0A844YIJ2</accession>
<protein>
    <submittedName>
        <fullName evidence="1">DUF1428 family protein</fullName>
    </submittedName>
</protein>
<dbReference type="PIRSF" id="PIRSF007028">
    <property type="entry name" value="UCP007028"/>
    <property type="match status" value="1"/>
</dbReference>
<dbReference type="RefSeq" id="WP_160675983.1">
    <property type="nucleotide sequence ID" value="NZ_WTYN01000002.1"/>
</dbReference>
<dbReference type="Proteomes" id="UP000445582">
    <property type="component" value="Unassembled WGS sequence"/>
</dbReference>
<dbReference type="SUPFAM" id="SSF54909">
    <property type="entry name" value="Dimeric alpha+beta barrel"/>
    <property type="match status" value="1"/>
</dbReference>
<dbReference type="InterPro" id="IPR009874">
    <property type="entry name" value="DUF1428"/>
</dbReference>
<name>A0A844YIJ2_9SPHN</name>
<dbReference type="InterPro" id="IPR011008">
    <property type="entry name" value="Dimeric_a/b-barrel"/>
</dbReference>
<dbReference type="Pfam" id="PF07237">
    <property type="entry name" value="DUF1428"/>
    <property type="match status" value="1"/>
</dbReference>
<organism evidence="1 2">
    <name type="scientific">Qipengyuania oceanensis</name>
    <dbReference type="NCBI Taxonomy" id="1463597"/>
    <lineage>
        <taxon>Bacteria</taxon>
        <taxon>Pseudomonadati</taxon>
        <taxon>Pseudomonadota</taxon>
        <taxon>Alphaproteobacteria</taxon>
        <taxon>Sphingomonadales</taxon>
        <taxon>Erythrobacteraceae</taxon>
        <taxon>Qipengyuania</taxon>
    </lineage>
</organism>
<dbReference type="AlphaFoldDB" id="A0A844YIJ2"/>
<evidence type="ECO:0000313" key="1">
    <source>
        <dbReference type="EMBL" id="MXO63563.1"/>
    </source>
</evidence>
<evidence type="ECO:0000313" key="2">
    <source>
        <dbReference type="Proteomes" id="UP000445582"/>
    </source>
</evidence>
<comment type="caution">
    <text evidence="1">The sequence shown here is derived from an EMBL/GenBank/DDBJ whole genome shotgun (WGS) entry which is preliminary data.</text>
</comment>
<dbReference type="Gene3D" id="3.30.70.100">
    <property type="match status" value="1"/>
</dbReference>
<keyword evidence="2" id="KW-1185">Reference proteome</keyword>
<reference evidence="1 2" key="1">
    <citation type="submission" date="2019-12" db="EMBL/GenBank/DDBJ databases">
        <title>Genomic-based taxomic classification of the family Erythrobacteraceae.</title>
        <authorList>
            <person name="Xu L."/>
        </authorList>
    </citation>
    <scope>NUCLEOTIDE SEQUENCE [LARGE SCALE GENOMIC DNA]</scope>
    <source>
        <strain evidence="1 2">MCCC 1A09965</strain>
    </source>
</reference>
<sequence>MTYVSGFVAAVPEGNKQAYIDLAHRFWELAEEFGALSQVECWEDDVPDGKTTDMRRAVRLEDGEKVVFSWVTWPDKPTYEAAQQKMMEDPRMQNMGEMPFDGSRMISGGFAPIVELGA</sequence>
<dbReference type="EMBL" id="WTYN01000002">
    <property type="protein sequence ID" value="MXO63563.1"/>
    <property type="molecule type" value="Genomic_DNA"/>
</dbReference>
<gene>
    <name evidence="1" type="ORF">GRI48_11120</name>
</gene>
<proteinExistence type="predicted"/>
<dbReference type="OrthoDB" id="9792392at2"/>